<organism evidence="1 2">
    <name type="scientific">Patulibacter medicamentivorans</name>
    <dbReference type="NCBI Taxonomy" id="1097667"/>
    <lineage>
        <taxon>Bacteria</taxon>
        <taxon>Bacillati</taxon>
        <taxon>Actinomycetota</taxon>
        <taxon>Thermoleophilia</taxon>
        <taxon>Solirubrobacterales</taxon>
        <taxon>Patulibacteraceae</taxon>
        <taxon>Patulibacter</taxon>
    </lineage>
</organism>
<accession>H0E7Y3</accession>
<dbReference type="Pfam" id="PF14085">
    <property type="entry name" value="DUF4265"/>
    <property type="match status" value="1"/>
</dbReference>
<name>H0E7Y3_9ACTN</name>
<evidence type="ECO:0000313" key="2">
    <source>
        <dbReference type="Proteomes" id="UP000005143"/>
    </source>
</evidence>
<dbReference type="EMBL" id="AGUD01000238">
    <property type="protein sequence ID" value="EHN10181.1"/>
    <property type="molecule type" value="Genomic_DNA"/>
</dbReference>
<dbReference type="InterPro" id="IPR025361">
    <property type="entry name" value="DUF4265"/>
</dbReference>
<protein>
    <recommendedName>
        <fullName evidence="3">DUF4265 domain-containing protein</fullName>
    </recommendedName>
</protein>
<sequence>MSEFEEHPSRVATWRDGRFVVLPDAVDEDCTVWFPVDRGRDHAIAWEGLLARRTGPDRAVVCAVPFWLYDVNLGDEVVLRQRPDGADVADAVVRDGGNYTFRVAFSDARDDDDRWRRLMVDLATWDCWFDVRGPAYVAISVPAAHAQAVADLLAAREAAGELVYETGRSTPPTLH</sequence>
<dbReference type="Proteomes" id="UP000005143">
    <property type="component" value="Unassembled WGS sequence"/>
</dbReference>
<comment type="caution">
    <text evidence="1">The sequence shown here is derived from an EMBL/GenBank/DDBJ whole genome shotgun (WGS) entry which is preliminary data.</text>
</comment>
<gene>
    <name evidence="1" type="ORF">PAI11_29400</name>
</gene>
<keyword evidence="2" id="KW-1185">Reference proteome</keyword>
<evidence type="ECO:0000313" key="1">
    <source>
        <dbReference type="EMBL" id="EHN10181.1"/>
    </source>
</evidence>
<evidence type="ECO:0008006" key="3">
    <source>
        <dbReference type="Google" id="ProtNLM"/>
    </source>
</evidence>
<dbReference type="AlphaFoldDB" id="H0E7Y3"/>
<reference evidence="1 2" key="1">
    <citation type="journal article" date="2013" name="Biodegradation">
        <title>Quantitative proteomic analysis of ibuprofen-degrading Patulibacter sp. strain I11.</title>
        <authorList>
            <person name="Almeida B."/>
            <person name="Kjeldal H."/>
            <person name="Lolas I."/>
            <person name="Knudsen A.D."/>
            <person name="Carvalho G."/>
            <person name="Nielsen K.L."/>
            <person name="Barreto Crespo M.T."/>
            <person name="Stensballe A."/>
            <person name="Nielsen J.L."/>
        </authorList>
    </citation>
    <scope>NUCLEOTIDE SEQUENCE [LARGE SCALE GENOMIC DNA]</scope>
    <source>
        <strain evidence="1 2">I11</strain>
    </source>
</reference>
<proteinExistence type="predicted"/>
<dbReference type="RefSeq" id="WP_007576514.1">
    <property type="nucleotide sequence ID" value="NZ_AGUD01000238.1"/>
</dbReference>